<dbReference type="Gene3D" id="1.20.120.1900">
    <property type="entry name" value="Gamma-tubulin complex, C-terminal domain"/>
    <property type="match status" value="1"/>
</dbReference>
<dbReference type="Pfam" id="PF04130">
    <property type="entry name" value="GCP_C_terminal"/>
    <property type="match status" value="1"/>
</dbReference>
<dbReference type="GO" id="GO:0000930">
    <property type="term" value="C:gamma-tubulin complex"/>
    <property type="evidence" value="ECO:0007669"/>
    <property type="project" value="TreeGrafter"/>
</dbReference>
<dbReference type="GO" id="GO:0043015">
    <property type="term" value="F:gamma-tubulin binding"/>
    <property type="evidence" value="ECO:0007669"/>
    <property type="project" value="InterPro"/>
</dbReference>
<gene>
    <name evidence="8" type="ORF">PSIN1315_LOCUS8014</name>
</gene>
<evidence type="ECO:0000256" key="4">
    <source>
        <dbReference type="ARBA" id="ARBA00022701"/>
    </source>
</evidence>
<comment type="subcellular location">
    <subcellularLocation>
        <location evidence="1 6">Cytoplasm</location>
        <location evidence="1 6">Cytoskeleton</location>
        <location evidence="1 6">Microtubule organizing center</location>
    </subcellularLocation>
</comment>
<reference evidence="8" key="1">
    <citation type="submission" date="2021-01" db="EMBL/GenBank/DDBJ databases">
        <authorList>
            <person name="Corre E."/>
            <person name="Pelletier E."/>
            <person name="Niang G."/>
            <person name="Scheremetjew M."/>
            <person name="Finn R."/>
            <person name="Kale V."/>
            <person name="Holt S."/>
            <person name="Cochrane G."/>
            <person name="Meng A."/>
            <person name="Brown T."/>
            <person name="Cohen L."/>
        </authorList>
    </citation>
    <scope>NUCLEOTIDE SEQUENCE</scope>
    <source>
        <strain evidence="8">RCC927</strain>
    </source>
</reference>
<evidence type="ECO:0000256" key="2">
    <source>
        <dbReference type="ARBA" id="ARBA00010337"/>
    </source>
</evidence>
<dbReference type="GO" id="GO:0000922">
    <property type="term" value="C:spindle pole"/>
    <property type="evidence" value="ECO:0007669"/>
    <property type="project" value="InterPro"/>
</dbReference>
<dbReference type="GO" id="GO:0051225">
    <property type="term" value="P:spindle assembly"/>
    <property type="evidence" value="ECO:0007669"/>
    <property type="project" value="TreeGrafter"/>
</dbReference>
<evidence type="ECO:0000256" key="6">
    <source>
        <dbReference type="RuleBase" id="RU363050"/>
    </source>
</evidence>
<evidence type="ECO:0000256" key="5">
    <source>
        <dbReference type="ARBA" id="ARBA00023212"/>
    </source>
</evidence>
<dbReference type="InterPro" id="IPR042241">
    <property type="entry name" value="GCP_C_sf"/>
</dbReference>
<dbReference type="EMBL" id="HBHY01012479">
    <property type="protein sequence ID" value="CAE0140758.1"/>
    <property type="molecule type" value="Transcribed_RNA"/>
</dbReference>
<dbReference type="AlphaFoldDB" id="A0A7S3BNR8"/>
<protein>
    <recommendedName>
        <fullName evidence="6">Gamma-tubulin complex component</fullName>
    </recommendedName>
</protein>
<dbReference type="PANTHER" id="PTHR19302">
    <property type="entry name" value="GAMMA TUBULIN COMPLEX PROTEIN"/>
    <property type="match status" value="1"/>
</dbReference>
<dbReference type="GO" id="GO:0005874">
    <property type="term" value="C:microtubule"/>
    <property type="evidence" value="ECO:0007669"/>
    <property type="project" value="UniProtKB-KW"/>
</dbReference>
<keyword evidence="4 6" id="KW-0493">Microtubule</keyword>
<comment type="function">
    <text evidence="6">Component of the gamma-tubulin ring complex (gTuRC) which mediates microtubule nucleation.</text>
</comment>
<dbReference type="GO" id="GO:0000278">
    <property type="term" value="P:mitotic cell cycle"/>
    <property type="evidence" value="ECO:0007669"/>
    <property type="project" value="TreeGrafter"/>
</dbReference>
<proteinExistence type="inferred from homology"/>
<evidence type="ECO:0000256" key="1">
    <source>
        <dbReference type="ARBA" id="ARBA00004267"/>
    </source>
</evidence>
<dbReference type="GO" id="GO:0007020">
    <property type="term" value="P:microtubule nucleation"/>
    <property type="evidence" value="ECO:0007669"/>
    <property type="project" value="InterPro"/>
</dbReference>
<dbReference type="GO" id="GO:0031122">
    <property type="term" value="P:cytoplasmic microtubule organization"/>
    <property type="evidence" value="ECO:0007669"/>
    <property type="project" value="TreeGrafter"/>
</dbReference>
<keyword evidence="3 6" id="KW-0963">Cytoplasm</keyword>
<evidence type="ECO:0000313" key="8">
    <source>
        <dbReference type="EMBL" id="CAE0140758.1"/>
    </source>
</evidence>
<sequence>MRVSKWRLMTGHAALDRHLETLRCYFLMARGELYHALLESAGPLLSLPPRPATAEADLQAHLSAARVRSGTHEDKLGTRVSIMLVEGCSVDSDAASDGTSVLRLPSLDGWDGVYLKYSPDWPLQLLLTPEAMRVYNAIFRYLFRLRRLHMALDGAWRVASGSPSWHLRQHMAYLVSNLQYYLQIDVIDTQSTVLNTAIAQATDFTELRTAHEAFLGALVAQSFLDVPPISVQIERLFALCLSLCGIVQRTDVEGREACSSQVAQLAALFERASSQLYMILHGSKLSASSRAPSLRQFLLRLNFNGFVARTARHAARVAANCQ</sequence>
<accession>A0A7S3BNR8</accession>
<dbReference type="GO" id="GO:0051321">
    <property type="term" value="P:meiotic cell cycle"/>
    <property type="evidence" value="ECO:0007669"/>
    <property type="project" value="TreeGrafter"/>
</dbReference>
<keyword evidence="5 6" id="KW-0206">Cytoskeleton</keyword>
<name>A0A7S3BNR8_9VIRI</name>
<dbReference type="PANTHER" id="PTHR19302:SF27">
    <property type="entry name" value="GAMMA-TUBULIN COMPLEX COMPONENT 4"/>
    <property type="match status" value="1"/>
</dbReference>
<evidence type="ECO:0000259" key="7">
    <source>
        <dbReference type="Pfam" id="PF04130"/>
    </source>
</evidence>
<dbReference type="InterPro" id="IPR007259">
    <property type="entry name" value="GCP"/>
</dbReference>
<comment type="similarity">
    <text evidence="2 6">Belongs to the TUBGCP family.</text>
</comment>
<evidence type="ECO:0000256" key="3">
    <source>
        <dbReference type="ARBA" id="ARBA00022490"/>
    </source>
</evidence>
<dbReference type="InterPro" id="IPR040457">
    <property type="entry name" value="GCP_C"/>
</dbReference>
<organism evidence="8">
    <name type="scientific">Prasinoderma singulare</name>
    <dbReference type="NCBI Taxonomy" id="676789"/>
    <lineage>
        <taxon>Eukaryota</taxon>
        <taxon>Viridiplantae</taxon>
        <taxon>Prasinodermophyta</taxon>
        <taxon>Prasinodermophyceae</taxon>
        <taxon>Prasinodermales</taxon>
        <taxon>Prasinodermaceae</taxon>
        <taxon>Prasinoderma</taxon>
    </lineage>
</organism>
<feature type="domain" description="Gamma tubulin complex component C-terminal" evidence="7">
    <location>
        <begin position="15"/>
        <end position="306"/>
    </location>
</feature>
<dbReference type="GO" id="GO:0051011">
    <property type="term" value="F:microtubule minus-end binding"/>
    <property type="evidence" value="ECO:0007669"/>
    <property type="project" value="TreeGrafter"/>
</dbReference>